<sequence length="114" mass="12927">MFVPFGEMAENSQSSEPSSKLFLRVSTPAALLHQDFVPPYDVNTCALAFGRTSRPFASRIAIASSRNTLLYRRVYLPWLRATFAGTENMFCGLLTLAQWACRIIFHYPPYQICI</sequence>
<evidence type="ECO:0000313" key="1">
    <source>
        <dbReference type="EMBL" id="GFN81808.1"/>
    </source>
</evidence>
<accession>A0AAV3YFP7</accession>
<name>A0AAV3YFP7_9GAST</name>
<dbReference type="EMBL" id="BLXT01000945">
    <property type="protein sequence ID" value="GFN81808.1"/>
    <property type="molecule type" value="Genomic_DNA"/>
</dbReference>
<gene>
    <name evidence="1" type="ORF">PoB_000831400</name>
</gene>
<protein>
    <submittedName>
        <fullName evidence="1">Uncharacterized protein</fullName>
    </submittedName>
</protein>
<proteinExistence type="predicted"/>
<keyword evidence="2" id="KW-1185">Reference proteome</keyword>
<organism evidence="1 2">
    <name type="scientific">Plakobranchus ocellatus</name>
    <dbReference type="NCBI Taxonomy" id="259542"/>
    <lineage>
        <taxon>Eukaryota</taxon>
        <taxon>Metazoa</taxon>
        <taxon>Spiralia</taxon>
        <taxon>Lophotrochozoa</taxon>
        <taxon>Mollusca</taxon>
        <taxon>Gastropoda</taxon>
        <taxon>Heterobranchia</taxon>
        <taxon>Euthyneura</taxon>
        <taxon>Panpulmonata</taxon>
        <taxon>Sacoglossa</taxon>
        <taxon>Placobranchoidea</taxon>
        <taxon>Plakobranchidae</taxon>
        <taxon>Plakobranchus</taxon>
    </lineage>
</organism>
<dbReference type="AlphaFoldDB" id="A0AAV3YFP7"/>
<evidence type="ECO:0000313" key="2">
    <source>
        <dbReference type="Proteomes" id="UP000735302"/>
    </source>
</evidence>
<comment type="caution">
    <text evidence="1">The sequence shown here is derived from an EMBL/GenBank/DDBJ whole genome shotgun (WGS) entry which is preliminary data.</text>
</comment>
<reference evidence="1 2" key="1">
    <citation type="journal article" date="2021" name="Elife">
        <title>Chloroplast acquisition without the gene transfer in kleptoplastic sea slugs, Plakobranchus ocellatus.</title>
        <authorList>
            <person name="Maeda T."/>
            <person name="Takahashi S."/>
            <person name="Yoshida T."/>
            <person name="Shimamura S."/>
            <person name="Takaki Y."/>
            <person name="Nagai Y."/>
            <person name="Toyoda A."/>
            <person name="Suzuki Y."/>
            <person name="Arimoto A."/>
            <person name="Ishii H."/>
            <person name="Satoh N."/>
            <person name="Nishiyama T."/>
            <person name="Hasebe M."/>
            <person name="Maruyama T."/>
            <person name="Minagawa J."/>
            <person name="Obokata J."/>
            <person name="Shigenobu S."/>
        </authorList>
    </citation>
    <scope>NUCLEOTIDE SEQUENCE [LARGE SCALE GENOMIC DNA]</scope>
</reference>
<dbReference type="Proteomes" id="UP000735302">
    <property type="component" value="Unassembled WGS sequence"/>
</dbReference>